<dbReference type="EMBL" id="VXIV02003188">
    <property type="protein sequence ID" value="KAF6020197.1"/>
    <property type="molecule type" value="Genomic_DNA"/>
</dbReference>
<comment type="caution">
    <text evidence="2">The sequence shown here is derived from an EMBL/GenBank/DDBJ whole genome shotgun (WGS) entry which is preliminary data.</text>
</comment>
<dbReference type="SMART" id="SM00256">
    <property type="entry name" value="FBOX"/>
    <property type="match status" value="1"/>
</dbReference>
<name>A0A7J7J308_BUGNE</name>
<dbReference type="Pfam" id="PF12937">
    <property type="entry name" value="F-box-like"/>
    <property type="match status" value="1"/>
</dbReference>
<evidence type="ECO:0000313" key="2">
    <source>
        <dbReference type="EMBL" id="KAF6020197.1"/>
    </source>
</evidence>
<dbReference type="Gene3D" id="3.80.10.10">
    <property type="entry name" value="Ribonuclease Inhibitor"/>
    <property type="match status" value="1"/>
</dbReference>
<dbReference type="InterPro" id="IPR001810">
    <property type="entry name" value="F-box_dom"/>
</dbReference>
<dbReference type="InterPro" id="IPR032675">
    <property type="entry name" value="LRR_dom_sf"/>
</dbReference>
<dbReference type="AlphaFoldDB" id="A0A7J7J308"/>
<proteinExistence type="predicted"/>
<feature type="domain" description="F-box" evidence="1">
    <location>
        <begin position="14"/>
        <end position="61"/>
    </location>
</feature>
<gene>
    <name evidence="2" type="ORF">EB796_021492</name>
</gene>
<reference evidence="2" key="1">
    <citation type="submission" date="2020-06" db="EMBL/GenBank/DDBJ databases">
        <title>Draft genome of Bugula neritina, a colonial animal packing powerful symbionts and potential medicines.</title>
        <authorList>
            <person name="Rayko M."/>
        </authorList>
    </citation>
    <scope>NUCLEOTIDE SEQUENCE [LARGE SCALE GENOMIC DNA]</scope>
    <source>
        <strain evidence="2">Kwan_BN1</strain>
    </source>
</reference>
<organism evidence="2 3">
    <name type="scientific">Bugula neritina</name>
    <name type="common">Brown bryozoan</name>
    <name type="synonym">Sertularia neritina</name>
    <dbReference type="NCBI Taxonomy" id="10212"/>
    <lineage>
        <taxon>Eukaryota</taxon>
        <taxon>Metazoa</taxon>
        <taxon>Spiralia</taxon>
        <taxon>Lophotrochozoa</taxon>
        <taxon>Bryozoa</taxon>
        <taxon>Gymnolaemata</taxon>
        <taxon>Cheilostomatida</taxon>
        <taxon>Flustrina</taxon>
        <taxon>Buguloidea</taxon>
        <taxon>Bugulidae</taxon>
        <taxon>Bugula</taxon>
    </lineage>
</organism>
<evidence type="ECO:0000259" key="1">
    <source>
        <dbReference type="PROSITE" id="PS50181"/>
    </source>
</evidence>
<evidence type="ECO:0000313" key="3">
    <source>
        <dbReference type="Proteomes" id="UP000593567"/>
    </source>
</evidence>
<sequence length="169" mass="19261">MCLAVLIKDVLLWFMDIHILNDDCLLYIFSFLSPKDLINCAEVCQRWRDLSLISKVIIKELKMLDMLTRRDGSTSDLEDILKILSRIDAVFVTSLDLSFCFLHEADLSKVIAMVPAIKSLKLDYMPYSLSIDHIFKVLMEHNCKVTALSIRSPGIHKTGKDLAEEPTVT</sequence>
<accession>A0A7J7J308</accession>
<dbReference type="PROSITE" id="PS50181">
    <property type="entry name" value="FBOX"/>
    <property type="match status" value="1"/>
</dbReference>
<dbReference type="Proteomes" id="UP000593567">
    <property type="component" value="Unassembled WGS sequence"/>
</dbReference>
<keyword evidence="3" id="KW-1185">Reference proteome</keyword>
<protein>
    <recommendedName>
        <fullName evidence="1">F-box domain-containing protein</fullName>
    </recommendedName>
</protein>
<dbReference type="InterPro" id="IPR036047">
    <property type="entry name" value="F-box-like_dom_sf"/>
</dbReference>
<dbReference type="OrthoDB" id="10257471at2759"/>
<dbReference type="SUPFAM" id="SSF81383">
    <property type="entry name" value="F-box domain"/>
    <property type="match status" value="1"/>
</dbReference>